<dbReference type="Pfam" id="PF00512">
    <property type="entry name" value="HisKA"/>
    <property type="match status" value="1"/>
</dbReference>
<keyword evidence="3" id="KW-0597">Phosphoprotein</keyword>
<dbReference type="InterPro" id="IPR000700">
    <property type="entry name" value="PAS-assoc_C"/>
</dbReference>
<dbReference type="Gene3D" id="3.30.450.40">
    <property type="match status" value="1"/>
</dbReference>
<dbReference type="Pfam" id="PF08448">
    <property type="entry name" value="PAS_4"/>
    <property type="match status" value="1"/>
</dbReference>
<dbReference type="InterPro" id="IPR036097">
    <property type="entry name" value="HisK_dim/P_sf"/>
</dbReference>
<dbReference type="Pfam" id="PF01590">
    <property type="entry name" value="GAF"/>
    <property type="match status" value="1"/>
</dbReference>
<dbReference type="InterPro" id="IPR003661">
    <property type="entry name" value="HisK_dim/P_dom"/>
</dbReference>
<organism evidence="10 12">
    <name type="scientific">Archangium gephyra</name>
    <dbReference type="NCBI Taxonomy" id="48"/>
    <lineage>
        <taxon>Bacteria</taxon>
        <taxon>Pseudomonadati</taxon>
        <taxon>Myxococcota</taxon>
        <taxon>Myxococcia</taxon>
        <taxon>Myxococcales</taxon>
        <taxon>Cystobacterineae</taxon>
        <taxon>Archangiaceae</taxon>
        <taxon>Archangium</taxon>
    </lineage>
</organism>
<dbReference type="InterPro" id="IPR036890">
    <property type="entry name" value="HATPase_C_sf"/>
</dbReference>
<feature type="domain" description="PAS" evidence="8">
    <location>
        <begin position="274"/>
        <end position="330"/>
    </location>
</feature>
<dbReference type="KEGG" id="age:AA314_03121"/>
<evidence type="ECO:0000256" key="6">
    <source>
        <dbReference type="SAM" id="MobiDB-lite"/>
    </source>
</evidence>
<dbReference type="FunFam" id="3.30.565.10:FF:000006">
    <property type="entry name" value="Sensor histidine kinase WalK"/>
    <property type="match status" value="1"/>
</dbReference>
<dbReference type="InterPro" id="IPR003594">
    <property type="entry name" value="HATPase_dom"/>
</dbReference>
<protein>
    <recommendedName>
        <fullName evidence="2">histidine kinase</fullName>
        <ecNumber evidence="2">2.7.13.3</ecNumber>
    </recommendedName>
</protein>
<dbReference type="SUPFAM" id="SSF55781">
    <property type="entry name" value="GAF domain-like"/>
    <property type="match status" value="1"/>
</dbReference>
<comment type="catalytic activity">
    <reaction evidence="1">
        <text>ATP + protein L-histidine = ADP + protein N-phospho-L-histidine.</text>
        <dbReference type="EC" id="2.7.13.3"/>
    </reaction>
</comment>
<dbReference type="Gene3D" id="3.30.450.20">
    <property type="entry name" value="PAS domain"/>
    <property type="match status" value="2"/>
</dbReference>
<evidence type="ECO:0000256" key="3">
    <source>
        <dbReference type="ARBA" id="ARBA00022553"/>
    </source>
</evidence>
<evidence type="ECO:0000259" key="7">
    <source>
        <dbReference type="PROSITE" id="PS50109"/>
    </source>
</evidence>
<dbReference type="SUPFAM" id="SSF55785">
    <property type="entry name" value="PYP-like sensor domain (PAS domain)"/>
    <property type="match status" value="2"/>
</dbReference>
<dbReference type="GO" id="GO:0000155">
    <property type="term" value="F:phosphorelay sensor kinase activity"/>
    <property type="evidence" value="ECO:0007669"/>
    <property type="project" value="InterPro"/>
</dbReference>
<dbReference type="InterPro" id="IPR005467">
    <property type="entry name" value="His_kinase_dom"/>
</dbReference>
<dbReference type="PROSITE" id="PS50109">
    <property type="entry name" value="HIS_KIN"/>
    <property type="match status" value="1"/>
</dbReference>
<dbReference type="InterPro" id="IPR003018">
    <property type="entry name" value="GAF"/>
</dbReference>
<dbReference type="CDD" id="cd00130">
    <property type="entry name" value="PAS"/>
    <property type="match status" value="2"/>
</dbReference>
<keyword evidence="13" id="KW-1185">Reference proteome</keyword>
<dbReference type="Pfam" id="PF13426">
    <property type="entry name" value="PAS_9"/>
    <property type="match status" value="1"/>
</dbReference>
<accession>A0AAC8Q5K4</accession>
<dbReference type="SMART" id="SM00065">
    <property type="entry name" value="GAF"/>
    <property type="match status" value="1"/>
</dbReference>
<dbReference type="EC" id="2.7.13.3" evidence="2"/>
<feature type="domain" description="PAC" evidence="9">
    <location>
        <begin position="349"/>
        <end position="401"/>
    </location>
</feature>
<reference evidence="10 12" key="1">
    <citation type="submission" date="2015-05" db="EMBL/GenBank/DDBJ databases">
        <title>Genome assembly of Archangium gephyra DSM 2261.</title>
        <authorList>
            <person name="Sharma G."/>
            <person name="Subramanian S."/>
        </authorList>
    </citation>
    <scope>NUCLEOTIDE SEQUENCE [LARGE SCALE GENOMIC DNA]</scope>
    <source>
        <strain evidence="10 12">DSM 2261</strain>
    </source>
</reference>
<dbReference type="SUPFAM" id="SSF55874">
    <property type="entry name" value="ATPase domain of HSP90 chaperone/DNA topoisomerase II/histidine kinase"/>
    <property type="match status" value="1"/>
</dbReference>
<dbReference type="InterPro" id="IPR029016">
    <property type="entry name" value="GAF-like_dom_sf"/>
</dbReference>
<dbReference type="PRINTS" id="PR00344">
    <property type="entry name" value="BCTRLSENSOR"/>
</dbReference>
<dbReference type="SUPFAM" id="SSF47384">
    <property type="entry name" value="Homodimeric domain of signal transducing histidine kinase"/>
    <property type="match status" value="1"/>
</dbReference>
<keyword evidence="4" id="KW-0808">Transferase</keyword>
<evidence type="ECO:0000313" key="12">
    <source>
        <dbReference type="Proteomes" id="UP000035579"/>
    </source>
</evidence>
<dbReference type="InterPro" id="IPR001610">
    <property type="entry name" value="PAC"/>
</dbReference>
<feature type="region of interest" description="Disordered" evidence="6">
    <location>
        <begin position="801"/>
        <end position="821"/>
    </location>
</feature>
<dbReference type="Gene3D" id="3.30.565.10">
    <property type="entry name" value="Histidine kinase-like ATPase, C-terminal domain"/>
    <property type="match status" value="1"/>
</dbReference>
<proteinExistence type="predicted"/>
<evidence type="ECO:0000313" key="13">
    <source>
        <dbReference type="Proteomes" id="UP000256345"/>
    </source>
</evidence>
<dbReference type="SMART" id="SM00387">
    <property type="entry name" value="HATPase_c"/>
    <property type="match status" value="1"/>
</dbReference>
<dbReference type="InterPro" id="IPR000014">
    <property type="entry name" value="PAS"/>
</dbReference>
<dbReference type="RefSeq" id="WP_147332791.1">
    <property type="nucleotide sequence ID" value="NZ_CP011509.1"/>
</dbReference>
<dbReference type="NCBIfam" id="TIGR00229">
    <property type="entry name" value="sensory_box"/>
    <property type="match status" value="1"/>
</dbReference>
<evidence type="ECO:0000256" key="5">
    <source>
        <dbReference type="ARBA" id="ARBA00022777"/>
    </source>
</evidence>
<dbReference type="Proteomes" id="UP000035579">
    <property type="component" value="Chromosome"/>
</dbReference>
<dbReference type="EMBL" id="CP011509">
    <property type="protein sequence ID" value="AKJ01495.1"/>
    <property type="molecule type" value="Genomic_DNA"/>
</dbReference>
<dbReference type="CDD" id="cd00082">
    <property type="entry name" value="HisKA"/>
    <property type="match status" value="1"/>
</dbReference>
<dbReference type="CDD" id="cd00075">
    <property type="entry name" value="HATPase"/>
    <property type="match status" value="1"/>
</dbReference>
<gene>
    <name evidence="10" type="ORF">AA314_03121</name>
    <name evidence="11" type="ORF">ATI61_103203</name>
</gene>
<evidence type="ECO:0000256" key="1">
    <source>
        <dbReference type="ARBA" id="ARBA00000085"/>
    </source>
</evidence>
<dbReference type="Pfam" id="PF02518">
    <property type="entry name" value="HATPase_c"/>
    <property type="match status" value="1"/>
</dbReference>
<dbReference type="InterPro" id="IPR004358">
    <property type="entry name" value="Sig_transdc_His_kin-like_C"/>
</dbReference>
<dbReference type="Proteomes" id="UP000256345">
    <property type="component" value="Unassembled WGS sequence"/>
</dbReference>
<evidence type="ECO:0000259" key="8">
    <source>
        <dbReference type="PROSITE" id="PS50112"/>
    </source>
</evidence>
<dbReference type="SMART" id="SM00388">
    <property type="entry name" value="HisKA"/>
    <property type="match status" value="1"/>
</dbReference>
<evidence type="ECO:0000259" key="9">
    <source>
        <dbReference type="PROSITE" id="PS50113"/>
    </source>
</evidence>
<dbReference type="Gene3D" id="1.10.287.130">
    <property type="match status" value="1"/>
</dbReference>
<evidence type="ECO:0000256" key="4">
    <source>
        <dbReference type="ARBA" id="ARBA00022679"/>
    </source>
</evidence>
<reference evidence="11 13" key="2">
    <citation type="submission" date="2018-08" db="EMBL/GenBank/DDBJ databases">
        <title>Genomic Encyclopedia of Archaeal and Bacterial Type Strains, Phase II (KMG-II): from individual species to whole genera.</title>
        <authorList>
            <person name="Goeker M."/>
        </authorList>
    </citation>
    <scope>NUCLEOTIDE SEQUENCE [LARGE SCALE GENOMIC DNA]</scope>
    <source>
        <strain evidence="11 13">DSM 2261</strain>
    </source>
</reference>
<evidence type="ECO:0000313" key="11">
    <source>
        <dbReference type="EMBL" id="REG34310.1"/>
    </source>
</evidence>
<dbReference type="InterPro" id="IPR013656">
    <property type="entry name" value="PAS_4"/>
</dbReference>
<evidence type="ECO:0000256" key="2">
    <source>
        <dbReference type="ARBA" id="ARBA00012438"/>
    </source>
</evidence>
<dbReference type="PROSITE" id="PS50112">
    <property type="entry name" value="PAS"/>
    <property type="match status" value="1"/>
</dbReference>
<dbReference type="AlphaFoldDB" id="A0AAC8Q5K4"/>
<keyword evidence="5 10" id="KW-0418">Kinase</keyword>
<name>A0AAC8Q5K4_9BACT</name>
<evidence type="ECO:0000313" key="10">
    <source>
        <dbReference type="EMBL" id="AKJ01495.1"/>
    </source>
</evidence>
<dbReference type="PANTHER" id="PTHR43547">
    <property type="entry name" value="TWO-COMPONENT HISTIDINE KINASE"/>
    <property type="match status" value="1"/>
</dbReference>
<dbReference type="PROSITE" id="PS50113">
    <property type="entry name" value="PAC"/>
    <property type="match status" value="1"/>
</dbReference>
<dbReference type="SMART" id="SM00086">
    <property type="entry name" value="PAC"/>
    <property type="match status" value="1"/>
</dbReference>
<dbReference type="PANTHER" id="PTHR43547:SF2">
    <property type="entry name" value="HYBRID SIGNAL TRANSDUCTION HISTIDINE KINASE C"/>
    <property type="match status" value="1"/>
</dbReference>
<feature type="domain" description="Histidine kinase" evidence="7">
    <location>
        <begin position="586"/>
        <end position="803"/>
    </location>
</feature>
<sequence>MDDIRAPGPAQATSARIRRSRDSICQDWLAAVRARVPAAKDKPASLIIDSLPECILHYAAWMAGESSAQQKLRELGKEHGEQRSKLGGFSLDQILLEYSLLREVMLGVLQREEPLAAPELRRLLAALDESTATSSVEFVRLEHARFQAELPPVGTDLRAVVDGLPDGILIVDRQWRITYVNVPALRVLYGDSERVPRMLQGHSLWEDPPTLGDSRLFKGQIDAMERHQAVEFEEHLPSLGQWLRVTITPSPEGFVTLFRDVTATRTAQEALDASQTSFRMMVNSVKDHAIFMLDAEGKVSTWNEGAERIKGYKAEEIIGQHFRRLYMPEDAKAGRPERNLQRARLCGFATDEWWRCRKNGSPFWASLTITAMYDEEGKLQGYAKILQDLTERKRIEEQQNFLANLGAVLSASLDSDDNLRKLAHLIVPLFASWCVIHTVEPGRSGRICLMHHESPEKQRLLEELERLQPDFLELAGGPRKVMRTGQSVLVSQVDTSMMAAFARDERHMERLRELGFEKYVSIPLVARGHMVGALTLVSSGGPRQYDADFVAFAEDVGRRVAMSIDNARLYRETERAVRLRDHIVAVVSHDLRNPLTAIGGAAALLKRTQELGEKAAVVHRNADLIGRSVERMSRLISDLLDAARIEAEGLAIAPEETPLDVLMEEVTDAFEPIAHERSIRLVVDRKPRDCRLFVDRGRIFQVFSNLVGNALKFTPAGGQVTVFVEGCDEEARFCVKDTGPGVKEADLPHIFDAYWQAEHTRSAGAGLGLAIAKGIVEAHGGRIWAESIPGEGAAFYFTLPRTERPRSKGGNEDSEPGKAMH</sequence>
<dbReference type="EMBL" id="QUMU01000003">
    <property type="protein sequence ID" value="REG34310.1"/>
    <property type="molecule type" value="Genomic_DNA"/>
</dbReference>
<dbReference type="InterPro" id="IPR035965">
    <property type="entry name" value="PAS-like_dom_sf"/>
</dbReference>
<dbReference type="SMART" id="SM00091">
    <property type="entry name" value="PAS"/>
    <property type="match status" value="2"/>
</dbReference>